<name>A0ABV9JXF3_9BACI</name>
<sequence length="290" mass="33013">MMRHAQEEENSWQSESKWNNQKWKHIDIEAKRRVDMDRTKLSSESNRFIEKLRLYLFSQGIEQSDIEDVADNLAQQLYEMEQNNEPIEQITNQSPQEYVDKLKKEVDEKKNPSVSWLIPYILIGAIVFMLFGDALRGVLYGEIVAYSLFRILSTVVIGLLFIIGSVFAVRYTSGNQLSESKKYAMLAIPAVIGMLLFIAAYFIDGYVETSLVTIPFAGSMILLGVVTATAILLSVWAKTWILPVILIAWNFPPLILENTPLGVDMQAFLGIILTVLIVGAYIYLEFQEEK</sequence>
<keyword evidence="1" id="KW-0472">Membrane</keyword>
<gene>
    <name evidence="3" type="ORF">ACFO3P_09040</name>
</gene>
<dbReference type="SUPFAM" id="SSF158560">
    <property type="entry name" value="BH3980-like"/>
    <property type="match status" value="1"/>
</dbReference>
<organism evidence="3 4">
    <name type="scientific">Oceanobacillus aidingensis</name>
    <dbReference type="NCBI Taxonomy" id="645964"/>
    <lineage>
        <taxon>Bacteria</taxon>
        <taxon>Bacillati</taxon>
        <taxon>Bacillota</taxon>
        <taxon>Bacilli</taxon>
        <taxon>Bacillales</taxon>
        <taxon>Bacillaceae</taxon>
        <taxon>Oceanobacillus</taxon>
    </lineage>
</organism>
<proteinExistence type="predicted"/>
<feature type="domain" description="HAAS transmembrane region" evidence="2">
    <location>
        <begin position="128"/>
        <end position="247"/>
    </location>
</feature>
<evidence type="ECO:0000256" key="1">
    <source>
        <dbReference type="SAM" id="Phobius"/>
    </source>
</evidence>
<keyword evidence="1" id="KW-1133">Transmembrane helix</keyword>
<dbReference type="Pfam" id="PF08006">
    <property type="entry name" value="HAAS_TM"/>
    <property type="match status" value="1"/>
</dbReference>
<evidence type="ECO:0000313" key="3">
    <source>
        <dbReference type="EMBL" id="MFC4662341.1"/>
    </source>
</evidence>
<evidence type="ECO:0000259" key="2">
    <source>
        <dbReference type="Pfam" id="PF08006"/>
    </source>
</evidence>
<feature type="transmembrane region" description="Helical" evidence="1">
    <location>
        <begin position="113"/>
        <end position="131"/>
    </location>
</feature>
<dbReference type="Proteomes" id="UP001595988">
    <property type="component" value="Unassembled WGS sequence"/>
</dbReference>
<dbReference type="PANTHER" id="PTHR41307">
    <property type="entry name" value="MEMBRANE PROTEIN-RELATED"/>
    <property type="match status" value="1"/>
</dbReference>
<dbReference type="PANTHER" id="PTHR41307:SF1">
    <property type="entry name" value="MEMBRANE PROTEIN"/>
    <property type="match status" value="1"/>
</dbReference>
<dbReference type="RefSeq" id="WP_193062721.1">
    <property type="nucleotide sequence ID" value="NZ_JBHSFT010000012.1"/>
</dbReference>
<feature type="transmembrane region" description="Helical" evidence="1">
    <location>
        <begin position="143"/>
        <end position="171"/>
    </location>
</feature>
<feature type="transmembrane region" description="Helical" evidence="1">
    <location>
        <begin position="183"/>
        <end position="203"/>
    </location>
</feature>
<comment type="caution">
    <text evidence="3">The sequence shown here is derived from an EMBL/GenBank/DDBJ whole genome shotgun (WGS) entry which is preliminary data.</text>
</comment>
<protein>
    <submittedName>
        <fullName evidence="3">HAAS domain-containing protein</fullName>
    </submittedName>
</protein>
<dbReference type="InterPro" id="IPR012963">
    <property type="entry name" value="HAAS_TM"/>
</dbReference>
<keyword evidence="4" id="KW-1185">Reference proteome</keyword>
<evidence type="ECO:0000313" key="4">
    <source>
        <dbReference type="Proteomes" id="UP001595988"/>
    </source>
</evidence>
<dbReference type="EMBL" id="JBHSFT010000012">
    <property type="protein sequence ID" value="MFC4662341.1"/>
    <property type="molecule type" value="Genomic_DNA"/>
</dbReference>
<accession>A0ABV9JXF3</accession>
<feature type="transmembrane region" description="Helical" evidence="1">
    <location>
        <begin position="268"/>
        <end position="284"/>
    </location>
</feature>
<reference evidence="4" key="1">
    <citation type="journal article" date="2019" name="Int. J. Syst. Evol. Microbiol.">
        <title>The Global Catalogue of Microorganisms (GCM) 10K type strain sequencing project: providing services to taxonomists for standard genome sequencing and annotation.</title>
        <authorList>
            <consortium name="The Broad Institute Genomics Platform"/>
            <consortium name="The Broad Institute Genome Sequencing Center for Infectious Disease"/>
            <person name="Wu L."/>
            <person name="Ma J."/>
        </authorList>
    </citation>
    <scope>NUCLEOTIDE SEQUENCE [LARGE SCALE GENOMIC DNA]</scope>
    <source>
        <strain evidence="4">CCUG 37257</strain>
    </source>
</reference>
<feature type="transmembrane region" description="Helical" evidence="1">
    <location>
        <begin position="209"/>
        <end position="233"/>
    </location>
</feature>
<keyword evidence="1" id="KW-0812">Transmembrane</keyword>
<feature type="transmembrane region" description="Helical" evidence="1">
    <location>
        <begin position="240"/>
        <end position="256"/>
    </location>
</feature>